<protein>
    <submittedName>
        <fullName evidence="2">Uncharacterized protein</fullName>
    </submittedName>
</protein>
<feature type="region of interest" description="Disordered" evidence="1">
    <location>
        <begin position="161"/>
        <end position="186"/>
    </location>
</feature>
<proteinExistence type="predicted"/>
<sequence length="324" mass="36933">MDPAKFAVCLWAHGKAAPVLSEFYSSTMTMHTTSSHPVHAKYAAKADESWSKHKQWRMAPYIGRIAQDYPLHRKLRLSAYVNKQQASACFVCSLKRQFSSNIAVIIGMARFHEPIRGKGWRKTLQHLGMPVFLIDEYNTSKFCPECMQPLESFKWVKNPRPWQQKKDVPNTDSVPDGDNSKTSAKKYKQGDKIVCHGLRRLCLAENTTHRRLWNRDTAAVLNFRKILMTHRVGEERPKYLQRPMQVVKESNTVPAKRKRAPKKAVVPVTSSNIQPMADSRPSKRARATSVAADLPVTHPVNNNGDSDDDSEDMQSLLQWLLLNN</sequence>
<dbReference type="AlphaFoldDB" id="A0A9W8CK99"/>
<evidence type="ECO:0000313" key="3">
    <source>
        <dbReference type="Proteomes" id="UP001145021"/>
    </source>
</evidence>
<dbReference type="Proteomes" id="UP001145021">
    <property type="component" value="Unassembled WGS sequence"/>
</dbReference>
<comment type="caution">
    <text evidence="2">The sequence shown here is derived from an EMBL/GenBank/DDBJ whole genome shotgun (WGS) entry which is preliminary data.</text>
</comment>
<keyword evidence="3" id="KW-1185">Reference proteome</keyword>
<reference evidence="2" key="1">
    <citation type="submission" date="2022-07" db="EMBL/GenBank/DDBJ databases">
        <title>Phylogenomic reconstructions and comparative analyses of Kickxellomycotina fungi.</title>
        <authorList>
            <person name="Reynolds N.K."/>
            <person name="Stajich J.E."/>
            <person name="Barry K."/>
            <person name="Grigoriev I.V."/>
            <person name="Crous P."/>
            <person name="Smith M.E."/>
        </authorList>
    </citation>
    <scope>NUCLEOTIDE SEQUENCE</scope>
    <source>
        <strain evidence="2">NBRC 105413</strain>
    </source>
</reference>
<evidence type="ECO:0000256" key="1">
    <source>
        <dbReference type="SAM" id="MobiDB-lite"/>
    </source>
</evidence>
<gene>
    <name evidence="2" type="ORF">LPJ64_003160</name>
</gene>
<dbReference type="EMBL" id="JANBOH010000117">
    <property type="protein sequence ID" value="KAJ1645227.1"/>
    <property type="molecule type" value="Genomic_DNA"/>
</dbReference>
<feature type="region of interest" description="Disordered" evidence="1">
    <location>
        <begin position="256"/>
        <end position="312"/>
    </location>
</feature>
<accession>A0A9W8CK99</accession>
<name>A0A9W8CK99_9FUNG</name>
<organism evidence="2 3">
    <name type="scientific">Coemansia asiatica</name>
    <dbReference type="NCBI Taxonomy" id="1052880"/>
    <lineage>
        <taxon>Eukaryota</taxon>
        <taxon>Fungi</taxon>
        <taxon>Fungi incertae sedis</taxon>
        <taxon>Zoopagomycota</taxon>
        <taxon>Kickxellomycotina</taxon>
        <taxon>Kickxellomycetes</taxon>
        <taxon>Kickxellales</taxon>
        <taxon>Kickxellaceae</taxon>
        <taxon>Coemansia</taxon>
    </lineage>
</organism>
<evidence type="ECO:0000313" key="2">
    <source>
        <dbReference type="EMBL" id="KAJ1645227.1"/>
    </source>
</evidence>